<keyword evidence="12" id="KW-1185">Reference proteome</keyword>
<keyword evidence="4 7" id="KW-0812">Transmembrane</keyword>
<evidence type="ECO:0000256" key="7">
    <source>
        <dbReference type="RuleBase" id="RU000320"/>
    </source>
</evidence>
<evidence type="ECO:0000256" key="3">
    <source>
        <dbReference type="ARBA" id="ARBA00022475"/>
    </source>
</evidence>
<evidence type="ECO:0000256" key="2">
    <source>
        <dbReference type="ARBA" id="ARBA00005346"/>
    </source>
</evidence>
<dbReference type="InterPro" id="IPR001516">
    <property type="entry name" value="Proton_antipo_N"/>
</dbReference>
<proteinExistence type="inferred from homology"/>
<feature type="transmembrane region" description="Helical" evidence="8">
    <location>
        <begin position="298"/>
        <end position="318"/>
    </location>
</feature>
<reference evidence="11 12" key="1">
    <citation type="submission" date="2024-02" db="EMBL/GenBank/DDBJ databases">
        <title>Rhodopirellula caenicola NBRC 110016.</title>
        <authorList>
            <person name="Ichikawa N."/>
            <person name="Katano-Makiyama Y."/>
            <person name="Hidaka K."/>
        </authorList>
    </citation>
    <scope>NUCLEOTIDE SEQUENCE [LARGE SCALE GENOMIC DNA]</scope>
    <source>
        <strain evidence="11 12">NBRC 110016</strain>
    </source>
</reference>
<feature type="transmembrane region" description="Helical" evidence="8">
    <location>
        <begin position="206"/>
        <end position="228"/>
    </location>
</feature>
<evidence type="ECO:0000313" key="12">
    <source>
        <dbReference type="Proteomes" id="UP001416858"/>
    </source>
</evidence>
<feature type="transmembrane region" description="Helical" evidence="8">
    <location>
        <begin position="373"/>
        <end position="390"/>
    </location>
</feature>
<comment type="similarity">
    <text evidence="2">Belongs to the CPA3 antiporters (TC 2.A.63) subunit D family.</text>
</comment>
<gene>
    <name evidence="11" type="primary">ndhB_4</name>
    <name evidence="11" type="ORF">Rcae01_03439</name>
</gene>
<dbReference type="Proteomes" id="UP001416858">
    <property type="component" value="Unassembled WGS sequence"/>
</dbReference>
<dbReference type="PRINTS" id="PR01437">
    <property type="entry name" value="NUOXDRDTASE4"/>
</dbReference>
<protein>
    <submittedName>
        <fullName evidence="11">NAD(P)H-quinone oxidoreductase subunit 2, chloroplastic</fullName>
    </submittedName>
</protein>
<dbReference type="InterPro" id="IPR001750">
    <property type="entry name" value="ND/Mrp_TM"/>
</dbReference>
<feature type="transmembrane region" description="Helical" evidence="8">
    <location>
        <begin position="29"/>
        <end position="51"/>
    </location>
</feature>
<keyword evidence="5 8" id="KW-1133">Transmembrane helix</keyword>
<feature type="transmembrane region" description="Helical" evidence="8">
    <location>
        <begin position="132"/>
        <end position="152"/>
    </location>
</feature>
<feature type="domain" description="NADH-Ubiquinone oxidoreductase (complex I) chain 5 N-terminal" evidence="10">
    <location>
        <begin position="68"/>
        <end position="102"/>
    </location>
</feature>
<evidence type="ECO:0000259" key="9">
    <source>
        <dbReference type="Pfam" id="PF00361"/>
    </source>
</evidence>
<feature type="transmembrane region" description="Helical" evidence="8">
    <location>
        <begin position="164"/>
        <end position="186"/>
    </location>
</feature>
<accession>A0ABP9VTJ2</accession>
<evidence type="ECO:0000256" key="1">
    <source>
        <dbReference type="ARBA" id="ARBA00004651"/>
    </source>
</evidence>
<comment type="caution">
    <text evidence="11">The sequence shown here is derived from an EMBL/GenBank/DDBJ whole genome shotgun (WGS) entry which is preliminary data.</text>
</comment>
<evidence type="ECO:0000256" key="4">
    <source>
        <dbReference type="ARBA" id="ARBA00022692"/>
    </source>
</evidence>
<feature type="transmembrane region" description="Helical" evidence="8">
    <location>
        <begin position="107"/>
        <end position="126"/>
    </location>
</feature>
<feature type="transmembrane region" description="Helical" evidence="8">
    <location>
        <begin position="240"/>
        <end position="260"/>
    </location>
</feature>
<feature type="transmembrane region" description="Helical" evidence="8">
    <location>
        <begin position="330"/>
        <end position="352"/>
    </location>
</feature>
<dbReference type="InterPro" id="IPR050586">
    <property type="entry name" value="CPA3_Na-H_Antiporter_D"/>
</dbReference>
<organism evidence="11 12">
    <name type="scientific">Novipirellula caenicola</name>
    <dbReference type="NCBI Taxonomy" id="1536901"/>
    <lineage>
        <taxon>Bacteria</taxon>
        <taxon>Pseudomonadati</taxon>
        <taxon>Planctomycetota</taxon>
        <taxon>Planctomycetia</taxon>
        <taxon>Pirellulales</taxon>
        <taxon>Pirellulaceae</taxon>
        <taxon>Novipirellula</taxon>
    </lineage>
</organism>
<feature type="transmembrane region" description="Helical" evidence="8">
    <location>
        <begin position="410"/>
        <end position="428"/>
    </location>
</feature>
<feature type="transmembrane region" description="Helical" evidence="8">
    <location>
        <begin position="457"/>
        <end position="477"/>
    </location>
</feature>
<keyword evidence="6 8" id="KW-0472">Membrane</keyword>
<evidence type="ECO:0000313" key="11">
    <source>
        <dbReference type="EMBL" id="GAA5507981.1"/>
    </source>
</evidence>
<sequence>MSAELAMIGLIALPLAAGIVAFVARRVAVVLTIGVAVLQILLASHVARSVFYQGSLRYEVGGWGAPLGIDLYVDGLSGLMLLMTAIVGLGVVVYASSYFAHTRSGDSVVYFWPLCLFLFASLNALSQAGDLFNLYVTLELLTLTAVALIGLAGTVDALAAALRYLIVAVTASLFFLLGVALLYSSYGTVDLHLLATKFQFDLPSRCSIVLIAVALILKTALFPLHYWLPPAHAAAPAPASALLSGLVLKSSFYVLLRLWFDVFPYADLRSAGHLLGVLGAIAILWGSIQAIRQTHLKLLVAYSTVAQIGYLFLVFSLTSETTVAWNAWSGAVYFAMSHSLAKAAAFLASGSLKHAHDSDRIDELAGAAQRQPVTIFAFAIAGVSLMGLPPSGVFLSKWLLLNSAVTSGRWSYALVMLVGGILAAVYVFRVVAKSLENIDPIASDPTATRPISPWMQWTPLALAIAALALGVMAYQPLGLLEIGAPFSPASGGGTP</sequence>
<evidence type="ECO:0000256" key="5">
    <source>
        <dbReference type="ARBA" id="ARBA00022989"/>
    </source>
</evidence>
<dbReference type="Pfam" id="PF00662">
    <property type="entry name" value="Proton_antipo_N"/>
    <property type="match status" value="1"/>
</dbReference>
<dbReference type="InterPro" id="IPR003918">
    <property type="entry name" value="NADH_UbQ_OxRdtase"/>
</dbReference>
<keyword evidence="3" id="KW-1003">Cell membrane</keyword>
<feature type="transmembrane region" description="Helical" evidence="8">
    <location>
        <begin position="71"/>
        <end position="95"/>
    </location>
</feature>
<comment type="subcellular location">
    <subcellularLocation>
        <location evidence="1">Cell membrane</location>
        <topology evidence="1">Multi-pass membrane protein</topology>
    </subcellularLocation>
    <subcellularLocation>
        <location evidence="7">Membrane</location>
        <topology evidence="7">Multi-pass membrane protein</topology>
    </subcellularLocation>
</comment>
<feature type="transmembrane region" description="Helical" evidence="8">
    <location>
        <begin position="272"/>
        <end position="291"/>
    </location>
</feature>
<dbReference type="EMBL" id="BAABRO010000007">
    <property type="protein sequence ID" value="GAA5507981.1"/>
    <property type="molecule type" value="Genomic_DNA"/>
</dbReference>
<evidence type="ECO:0000256" key="6">
    <source>
        <dbReference type="ARBA" id="ARBA00023136"/>
    </source>
</evidence>
<name>A0ABP9VTJ2_9BACT</name>
<feature type="transmembrane region" description="Helical" evidence="8">
    <location>
        <begin position="6"/>
        <end position="24"/>
    </location>
</feature>
<dbReference type="RefSeq" id="WP_345684815.1">
    <property type="nucleotide sequence ID" value="NZ_BAABRO010000007.1"/>
</dbReference>
<feature type="domain" description="NADH:quinone oxidoreductase/Mrp antiporter transmembrane" evidence="9">
    <location>
        <begin position="128"/>
        <end position="420"/>
    </location>
</feature>
<evidence type="ECO:0000256" key="8">
    <source>
        <dbReference type="SAM" id="Phobius"/>
    </source>
</evidence>
<dbReference type="PANTHER" id="PTHR42703">
    <property type="entry name" value="NADH DEHYDROGENASE"/>
    <property type="match status" value="1"/>
</dbReference>
<dbReference type="PANTHER" id="PTHR42703:SF1">
    <property type="entry name" value="NA(+)_H(+) ANTIPORTER SUBUNIT D1"/>
    <property type="match status" value="1"/>
</dbReference>
<evidence type="ECO:0000259" key="10">
    <source>
        <dbReference type="Pfam" id="PF00662"/>
    </source>
</evidence>
<dbReference type="Pfam" id="PF00361">
    <property type="entry name" value="Proton_antipo_M"/>
    <property type="match status" value="1"/>
</dbReference>